<accession>A0A9Q0J441</accession>
<dbReference type="EMBL" id="JAKUCV010006380">
    <property type="protein sequence ID" value="KAJ4827624.1"/>
    <property type="molecule type" value="Genomic_DNA"/>
</dbReference>
<dbReference type="PANTHER" id="PTHR33527:SF45">
    <property type="entry name" value="RRM DOMAIN-CONTAINING PROTEIN"/>
    <property type="match status" value="1"/>
</dbReference>
<keyword evidence="2" id="KW-1185">Reference proteome</keyword>
<name>A0A9Q0J441_9ROSI</name>
<dbReference type="PANTHER" id="PTHR33527">
    <property type="entry name" value="OS07G0274300 PROTEIN"/>
    <property type="match status" value="1"/>
</dbReference>
<dbReference type="Proteomes" id="UP001141552">
    <property type="component" value="Unassembled WGS sequence"/>
</dbReference>
<comment type="caution">
    <text evidence="1">The sequence shown here is derived from an EMBL/GenBank/DDBJ whole genome shotgun (WGS) entry which is preliminary data.</text>
</comment>
<gene>
    <name evidence="1" type="ORF">Tsubulata_008240</name>
</gene>
<evidence type="ECO:0000313" key="2">
    <source>
        <dbReference type="Proteomes" id="UP001141552"/>
    </source>
</evidence>
<dbReference type="OrthoDB" id="1882251at2759"/>
<proteinExistence type="predicted"/>
<dbReference type="AlphaFoldDB" id="A0A9Q0J441"/>
<sequence length="251" mass="28829">MINFRIEVERCLKVLAFWVWLESQGCHEIMTNIFSSEDNLVTQVFNEANAFLPFLQPNSVAPLPVNFLQITATLARHCARPFSAIFADKAYVSRCITDIHKDVISSNFLKEVLQETKVNSGTKADNEPSTSKSVSSCTLNPAAKEWIPQKEKAAEEYRCLFLTFSNGYPISEHQITRFFNRKYGVHVERVYVHWPEPRNRRVPPLFGKVVFDASSIPAIILNGKSEAKFWVDGRPLWCKRFDPRKKEKSNN</sequence>
<reference evidence="1" key="1">
    <citation type="submission" date="2022-02" db="EMBL/GenBank/DDBJ databases">
        <authorList>
            <person name="Henning P.M."/>
            <person name="McCubbin A.G."/>
            <person name="Shore J.S."/>
        </authorList>
    </citation>
    <scope>NUCLEOTIDE SEQUENCE</scope>
    <source>
        <strain evidence="1">F60SS</strain>
        <tissue evidence="1">Leaves</tissue>
    </source>
</reference>
<protein>
    <submittedName>
        <fullName evidence="1">Uncharacterized protein</fullName>
    </submittedName>
</protein>
<evidence type="ECO:0000313" key="1">
    <source>
        <dbReference type="EMBL" id="KAJ4827624.1"/>
    </source>
</evidence>
<reference evidence="1" key="2">
    <citation type="journal article" date="2023" name="Plants (Basel)">
        <title>Annotation of the Turnera subulata (Passifloraceae) Draft Genome Reveals the S-Locus Evolved after the Divergence of Turneroideae from Passifloroideae in a Stepwise Manner.</title>
        <authorList>
            <person name="Henning P.M."/>
            <person name="Roalson E.H."/>
            <person name="Mir W."/>
            <person name="McCubbin A.G."/>
            <person name="Shore J.S."/>
        </authorList>
    </citation>
    <scope>NUCLEOTIDE SEQUENCE</scope>
    <source>
        <strain evidence="1">F60SS</strain>
    </source>
</reference>
<organism evidence="1 2">
    <name type="scientific">Turnera subulata</name>
    <dbReference type="NCBI Taxonomy" id="218843"/>
    <lineage>
        <taxon>Eukaryota</taxon>
        <taxon>Viridiplantae</taxon>
        <taxon>Streptophyta</taxon>
        <taxon>Embryophyta</taxon>
        <taxon>Tracheophyta</taxon>
        <taxon>Spermatophyta</taxon>
        <taxon>Magnoliopsida</taxon>
        <taxon>eudicotyledons</taxon>
        <taxon>Gunneridae</taxon>
        <taxon>Pentapetalae</taxon>
        <taxon>rosids</taxon>
        <taxon>fabids</taxon>
        <taxon>Malpighiales</taxon>
        <taxon>Passifloraceae</taxon>
        <taxon>Turnera</taxon>
    </lineage>
</organism>